<keyword evidence="2" id="KW-0472">Membrane</keyword>
<reference evidence="5" key="1">
    <citation type="submission" date="2019-09" db="EMBL/GenBank/DDBJ databases">
        <title>Mumia zhuanghuii sp. nov. isolated from the intestinal contents of plateau pika (Ochotona curzoniae) in the Qinghai-Tibet plateau of China.</title>
        <authorList>
            <person name="Tian Z."/>
        </authorList>
    </citation>
    <scope>NUCLEOTIDE SEQUENCE [LARGE SCALE GENOMIC DNA]</scope>
    <source>
        <strain evidence="5">JCM 30598</strain>
    </source>
</reference>
<sequence length="262" mass="26043">MTAPRRALRRGVLLGALLAAAVLSSLASVGAQAADPPPDEGGGNLSVVITDGSPTTPTPTPSASKPVGAAGNGASSTGATRGTGSSSGAGGSGTGGGGAGATGTTPAGEVSVAGMLYIGGLNSAAALSPSPLEGDVTLWFTVRNASKSTIDATASFWMNSQLFTNRIDTVDAVAITGLQPGETRVVTTQLHHAGQWTVLDAHVTLTPPETVDGTALAPVTRDATVLFFPWLIVGALAIMAIGFLVVRVLRRVVFVPAMMDAA</sequence>
<feature type="region of interest" description="Disordered" evidence="1">
    <location>
        <begin position="31"/>
        <end position="102"/>
    </location>
</feature>
<dbReference type="Proteomes" id="UP000325827">
    <property type="component" value="Unassembled WGS sequence"/>
</dbReference>
<keyword evidence="2" id="KW-0812">Transmembrane</keyword>
<keyword evidence="3" id="KW-0732">Signal</keyword>
<dbReference type="AlphaFoldDB" id="A0A5J5J4N7"/>
<proteinExistence type="predicted"/>
<keyword evidence="5" id="KW-1185">Reference proteome</keyword>
<feature type="signal peptide" evidence="3">
    <location>
        <begin position="1"/>
        <end position="33"/>
    </location>
</feature>
<gene>
    <name evidence="4" type="ORF">F6B43_05000</name>
</gene>
<dbReference type="EMBL" id="VYSA01000001">
    <property type="protein sequence ID" value="KAA9110980.1"/>
    <property type="molecule type" value="Genomic_DNA"/>
</dbReference>
<feature type="compositionally biased region" description="Gly residues" evidence="1">
    <location>
        <begin position="85"/>
        <end position="101"/>
    </location>
</feature>
<feature type="chain" id="PRO_5023917094" description="DUF916 domain-containing protein" evidence="3">
    <location>
        <begin position="34"/>
        <end position="262"/>
    </location>
</feature>
<accession>A0A5J5J4N7</accession>
<evidence type="ECO:0000256" key="2">
    <source>
        <dbReference type="SAM" id="Phobius"/>
    </source>
</evidence>
<name>A0A5J5J4N7_9MICO</name>
<evidence type="ECO:0008006" key="6">
    <source>
        <dbReference type="Google" id="ProtNLM"/>
    </source>
</evidence>
<dbReference type="OrthoDB" id="5007898at2"/>
<comment type="caution">
    <text evidence="4">The sequence shown here is derived from an EMBL/GenBank/DDBJ whole genome shotgun (WGS) entry which is preliminary data.</text>
</comment>
<organism evidence="4 5">
    <name type="scientific">Microbacterium rhizomatis</name>
    <dbReference type="NCBI Taxonomy" id="1631477"/>
    <lineage>
        <taxon>Bacteria</taxon>
        <taxon>Bacillati</taxon>
        <taxon>Actinomycetota</taxon>
        <taxon>Actinomycetes</taxon>
        <taxon>Micrococcales</taxon>
        <taxon>Microbacteriaceae</taxon>
        <taxon>Microbacterium</taxon>
    </lineage>
</organism>
<protein>
    <recommendedName>
        <fullName evidence="6">DUF916 domain-containing protein</fullName>
    </recommendedName>
</protein>
<evidence type="ECO:0000256" key="1">
    <source>
        <dbReference type="SAM" id="MobiDB-lite"/>
    </source>
</evidence>
<evidence type="ECO:0000313" key="4">
    <source>
        <dbReference type="EMBL" id="KAA9110980.1"/>
    </source>
</evidence>
<keyword evidence="2" id="KW-1133">Transmembrane helix</keyword>
<feature type="transmembrane region" description="Helical" evidence="2">
    <location>
        <begin position="227"/>
        <end position="249"/>
    </location>
</feature>
<evidence type="ECO:0000313" key="5">
    <source>
        <dbReference type="Proteomes" id="UP000325827"/>
    </source>
</evidence>
<dbReference type="RefSeq" id="WP_150447752.1">
    <property type="nucleotide sequence ID" value="NZ_VYSA01000001.1"/>
</dbReference>
<feature type="compositionally biased region" description="Low complexity" evidence="1">
    <location>
        <begin position="68"/>
        <end position="84"/>
    </location>
</feature>
<evidence type="ECO:0000256" key="3">
    <source>
        <dbReference type="SAM" id="SignalP"/>
    </source>
</evidence>